<evidence type="ECO:0000313" key="2">
    <source>
        <dbReference type="Proteomes" id="UP000781932"/>
    </source>
</evidence>
<keyword evidence="2" id="KW-1185">Reference proteome</keyword>
<dbReference type="GeneID" id="62157100"/>
<organism evidence="1 2">
    <name type="scientific">Colletotrichum karsti</name>
    <dbReference type="NCBI Taxonomy" id="1095194"/>
    <lineage>
        <taxon>Eukaryota</taxon>
        <taxon>Fungi</taxon>
        <taxon>Dikarya</taxon>
        <taxon>Ascomycota</taxon>
        <taxon>Pezizomycotina</taxon>
        <taxon>Sordariomycetes</taxon>
        <taxon>Hypocreomycetidae</taxon>
        <taxon>Glomerellales</taxon>
        <taxon>Glomerellaceae</taxon>
        <taxon>Colletotrichum</taxon>
        <taxon>Colletotrichum boninense species complex</taxon>
    </lineage>
</organism>
<evidence type="ECO:0000313" key="1">
    <source>
        <dbReference type="EMBL" id="KAF9881157.1"/>
    </source>
</evidence>
<dbReference type="AlphaFoldDB" id="A0A9P6ID08"/>
<dbReference type="RefSeq" id="XP_038750618.1">
    <property type="nucleotide sequence ID" value="XM_038884026.1"/>
</dbReference>
<accession>A0A9P6ID08</accession>
<sequence>MLNLLEMANNSGNLAPSSFTDFQGCSIATIILILTGICERDPSYETQVAFGLTCLRKMANMHTAGRIAVSFVEALVSIAAEARARLRNDRGAPEHGEEDSDAASYAIWADWFSGVAGPPGSDQPTDTVAVPNEPRATRTAANTMPMWEEASALLRLRNPSTPDESYAQSPSNFNMGETSFEADLNDDFNENRMQLMGLTGIDMLDFGFGPE</sequence>
<dbReference type="Proteomes" id="UP000781932">
    <property type="component" value="Unassembled WGS sequence"/>
</dbReference>
<evidence type="ECO:0008006" key="3">
    <source>
        <dbReference type="Google" id="ProtNLM"/>
    </source>
</evidence>
<dbReference type="EMBL" id="JAATWM020000003">
    <property type="protein sequence ID" value="KAF9881157.1"/>
    <property type="molecule type" value="Genomic_DNA"/>
</dbReference>
<proteinExistence type="predicted"/>
<comment type="caution">
    <text evidence="1">The sequence shown here is derived from an EMBL/GenBank/DDBJ whole genome shotgun (WGS) entry which is preliminary data.</text>
</comment>
<protein>
    <recommendedName>
        <fullName evidence="3">Transcription factor domain-containing protein</fullName>
    </recommendedName>
</protein>
<reference evidence="1" key="2">
    <citation type="submission" date="2020-11" db="EMBL/GenBank/DDBJ databases">
        <title>Whole genome sequencing of Colletotrichum sp.</title>
        <authorList>
            <person name="Li H."/>
        </authorList>
    </citation>
    <scope>NUCLEOTIDE SEQUENCE</scope>
    <source>
        <strain evidence="1">CkLH20</strain>
    </source>
</reference>
<name>A0A9P6ID08_9PEZI</name>
<dbReference type="OrthoDB" id="2283488at2759"/>
<gene>
    <name evidence="1" type="ORF">CkaCkLH20_01307</name>
</gene>
<reference evidence="1" key="1">
    <citation type="submission" date="2020-03" db="EMBL/GenBank/DDBJ databases">
        <authorList>
            <person name="He L."/>
        </authorList>
    </citation>
    <scope>NUCLEOTIDE SEQUENCE</scope>
    <source>
        <strain evidence="1">CkLH20</strain>
    </source>
</reference>